<reference evidence="1 2" key="1">
    <citation type="journal article" date="2019" name="Nat. Microbiol.">
        <title>Mediterranean grassland soil C-N compound turnover is dependent on rainfall and depth, and is mediated by genomically divergent microorganisms.</title>
        <authorList>
            <person name="Diamond S."/>
            <person name="Andeer P.F."/>
            <person name="Li Z."/>
            <person name="Crits-Christoph A."/>
            <person name="Burstein D."/>
            <person name="Anantharaman K."/>
            <person name="Lane K.R."/>
            <person name="Thomas B.C."/>
            <person name="Pan C."/>
            <person name="Northen T.R."/>
            <person name="Banfield J.F."/>
        </authorList>
    </citation>
    <scope>NUCLEOTIDE SEQUENCE [LARGE SCALE GENOMIC DNA]</scope>
    <source>
        <strain evidence="1">WS_11</strain>
    </source>
</reference>
<evidence type="ECO:0008006" key="3">
    <source>
        <dbReference type="Google" id="ProtNLM"/>
    </source>
</evidence>
<sequence length="276" mass="30112">MRTPGLHEPPTRRGARRRPGPLARWRLGLLGIVLATGLLGADARAEWGVDATVEHFALREHITPIEVHENGPRTALGIGFIQAKERGLLLAYRGVVYGGSVGYNGSFQFDRTEAARGASLYLGTTQGAEVRYRWPGALDAIAGLDVDLWRRRLSTTQFEDYRFLSGRVGLRRPATASGRVVGGAGIRFLLATAEHAKVTDAGLSYRLILSPGLGSNPFLELGYQVAPRLTLIGYWDGMRLGQTDPVVLRKNGRPQATVFQPATDIDVVGVRLAYRL</sequence>
<organism evidence="1 2">
    <name type="scientific">Eiseniibacteriota bacterium</name>
    <dbReference type="NCBI Taxonomy" id="2212470"/>
    <lineage>
        <taxon>Bacteria</taxon>
        <taxon>Candidatus Eiseniibacteriota</taxon>
    </lineage>
</organism>
<dbReference type="EMBL" id="VBPB01000170">
    <property type="protein sequence ID" value="TMQ71325.1"/>
    <property type="molecule type" value="Genomic_DNA"/>
</dbReference>
<accession>A0A538U629</accession>
<name>A0A538U629_UNCEI</name>
<gene>
    <name evidence="1" type="ORF">E6K81_10335</name>
</gene>
<protein>
    <recommendedName>
        <fullName evidence="3">Porin family protein</fullName>
    </recommendedName>
</protein>
<evidence type="ECO:0000313" key="1">
    <source>
        <dbReference type="EMBL" id="TMQ71325.1"/>
    </source>
</evidence>
<dbReference type="Proteomes" id="UP000319771">
    <property type="component" value="Unassembled WGS sequence"/>
</dbReference>
<evidence type="ECO:0000313" key="2">
    <source>
        <dbReference type="Proteomes" id="UP000319771"/>
    </source>
</evidence>
<proteinExistence type="predicted"/>
<dbReference type="AlphaFoldDB" id="A0A538U629"/>
<comment type="caution">
    <text evidence="1">The sequence shown here is derived from an EMBL/GenBank/DDBJ whole genome shotgun (WGS) entry which is preliminary data.</text>
</comment>